<dbReference type="RefSeq" id="WP_163126314.1">
    <property type="nucleotide sequence ID" value="NZ_JAAEAM010000068.1"/>
</dbReference>
<gene>
    <name evidence="1" type="ORF">GFJ35_35100</name>
</gene>
<reference evidence="1" key="1">
    <citation type="submission" date="2019-11" db="EMBL/GenBank/DDBJ databases">
        <title>Burkholderia cenocepacia CF.</title>
        <authorList>
            <person name="Vianna E.F."/>
            <person name="Marques E.A."/>
            <person name="Albano R.M."/>
            <person name="Leao R.S."/>
        </authorList>
    </citation>
    <scope>NUCLEOTIDE SEQUENCE</scope>
    <source>
        <strain evidence="1">MS-2140</strain>
    </source>
</reference>
<evidence type="ECO:0000313" key="1">
    <source>
        <dbReference type="EMBL" id="NDV77234.1"/>
    </source>
</evidence>
<accession>A0A6B2MP27</accession>
<proteinExistence type="predicted"/>
<dbReference type="EMBL" id="JAAEAM010000068">
    <property type="protein sequence ID" value="NDV77234.1"/>
    <property type="molecule type" value="Genomic_DNA"/>
</dbReference>
<organism evidence="1">
    <name type="scientific">Burkholderia cenocepacia</name>
    <dbReference type="NCBI Taxonomy" id="95486"/>
    <lineage>
        <taxon>Bacteria</taxon>
        <taxon>Pseudomonadati</taxon>
        <taxon>Pseudomonadota</taxon>
        <taxon>Betaproteobacteria</taxon>
        <taxon>Burkholderiales</taxon>
        <taxon>Burkholderiaceae</taxon>
        <taxon>Burkholderia</taxon>
        <taxon>Burkholderia cepacia complex</taxon>
    </lineage>
</organism>
<dbReference type="AlphaFoldDB" id="A0A6B2MP27"/>
<protein>
    <submittedName>
        <fullName evidence="1">Uncharacterized protein</fullName>
    </submittedName>
</protein>
<comment type="caution">
    <text evidence="1">The sequence shown here is derived from an EMBL/GenBank/DDBJ whole genome shotgun (WGS) entry which is preliminary data.</text>
</comment>
<sequence length="102" mass="11336">MIDISKMKALAATLRTYTGVGCVVDDANAAADAIDSLLSELEAREADRLDAKKYRWMRRELHAQGCLGVYCDGWLNEQTLDEKCDAALAQQQEGEDHDQPPH</sequence>
<name>A0A6B2MP27_9BURK</name>